<keyword evidence="1" id="KW-1133">Transmembrane helix</keyword>
<keyword evidence="1" id="KW-0472">Membrane</keyword>
<reference evidence="2 3" key="1">
    <citation type="submission" date="2024-04" db="EMBL/GenBank/DDBJ databases">
        <authorList>
            <person name="Wu Y.S."/>
            <person name="Zhang L."/>
        </authorList>
    </citation>
    <scope>NUCLEOTIDE SEQUENCE [LARGE SCALE GENOMIC DNA]</scope>
    <source>
        <strain evidence="2 3">KG-01</strain>
    </source>
</reference>
<dbReference type="Proteomes" id="UP001398420">
    <property type="component" value="Unassembled WGS sequence"/>
</dbReference>
<name>A0ABU9LIX6_9BACL</name>
<keyword evidence="1" id="KW-0812">Transmembrane</keyword>
<dbReference type="Pfam" id="PF11877">
    <property type="entry name" value="DUF3397"/>
    <property type="match status" value="1"/>
</dbReference>
<organism evidence="2 3">
    <name type="scientific">Kurthia gibsonii</name>
    <dbReference type="NCBI Taxonomy" id="33946"/>
    <lineage>
        <taxon>Bacteria</taxon>
        <taxon>Bacillati</taxon>
        <taxon>Bacillota</taxon>
        <taxon>Bacilli</taxon>
        <taxon>Bacillales</taxon>
        <taxon>Caryophanaceae</taxon>
        <taxon>Kurthia</taxon>
    </lineage>
</organism>
<feature type="transmembrane region" description="Helical" evidence="1">
    <location>
        <begin position="65"/>
        <end position="85"/>
    </location>
</feature>
<sequence>MCNQVSVLFNVLHLIVLYPFLLFFFLFFLLKRFKRTKGNAMHRAMDVTTCILLFSIQALCQTLYGYDLGVLIQILVTLTFMVIVLRKWYKNPEVQVAKIFKKFWRILFLVLSSIYLIMLLVYAILKSVELF</sequence>
<proteinExistence type="predicted"/>
<keyword evidence="3" id="KW-1185">Reference proteome</keyword>
<evidence type="ECO:0000313" key="3">
    <source>
        <dbReference type="Proteomes" id="UP001398420"/>
    </source>
</evidence>
<comment type="caution">
    <text evidence="2">The sequence shown here is derived from an EMBL/GenBank/DDBJ whole genome shotgun (WGS) entry which is preliminary data.</text>
</comment>
<dbReference type="RefSeq" id="WP_285215951.1">
    <property type="nucleotide sequence ID" value="NZ_JALKQX010000001.1"/>
</dbReference>
<evidence type="ECO:0000313" key="2">
    <source>
        <dbReference type="EMBL" id="MEL5986963.1"/>
    </source>
</evidence>
<gene>
    <name evidence="2" type="ORF">AAF454_00840</name>
</gene>
<feature type="transmembrane region" description="Helical" evidence="1">
    <location>
        <begin position="106"/>
        <end position="125"/>
    </location>
</feature>
<evidence type="ECO:0000256" key="1">
    <source>
        <dbReference type="SAM" id="Phobius"/>
    </source>
</evidence>
<accession>A0ABU9LIX6</accession>
<protein>
    <submittedName>
        <fullName evidence="2">DUF3397 domain-containing protein</fullName>
    </submittedName>
</protein>
<dbReference type="EMBL" id="JBCEWA010000001">
    <property type="protein sequence ID" value="MEL5986963.1"/>
    <property type="molecule type" value="Genomic_DNA"/>
</dbReference>
<dbReference type="InterPro" id="IPR024515">
    <property type="entry name" value="DUF3397"/>
</dbReference>
<feature type="transmembrane region" description="Helical" evidence="1">
    <location>
        <begin position="6"/>
        <end position="30"/>
    </location>
</feature>